<gene>
    <name evidence="16" type="ORF">RWE15_16115</name>
</gene>
<evidence type="ECO:0000256" key="5">
    <source>
        <dbReference type="ARBA" id="ARBA00022553"/>
    </source>
</evidence>
<dbReference type="PANTHER" id="PTHR45528:SF1">
    <property type="entry name" value="SENSOR HISTIDINE KINASE CPXA"/>
    <property type="match status" value="1"/>
</dbReference>
<keyword evidence="12" id="KW-0902">Two-component regulatory system</keyword>
<dbReference type="SUPFAM" id="SSF158472">
    <property type="entry name" value="HAMP domain-like"/>
    <property type="match status" value="1"/>
</dbReference>
<evidence type="ECO:0000256" key="14">
    <source>
        <dbReference type="SAM" id="Phobius"/>
    </source>
</evidence>
<feature type="transmembrane region" description="Helical" evidence="14">
    <location>
        <begin position="6"/>
        <end position="30"/>
    </location>
</feature>
<dbReference type="EMBL" id="JAWDIP010000003">
    <property type="protein sequence ID" value="MDY0395663.1"/>
    <property type="molecule type" value="Genomic_DNA"/>
</dbReference>
<reference evidence="16 17" key="1">
    <citation type="submission" date="2023-10" db="EMBL/GenBank/DDBJ databases">
        <title>Virgibacillus halophilus 5B73C genome.</title>
        <authorList>
            <person name="Miliotis G."/>
            <person name="Sengupta P."/>
            <person name="Hameed A."/>
            <person name="Chuvochina M."/>
            <person name="Mcdonagh F."/>
            <person name="Simpson A.C."/>
            <person name="Singh N.K."/>
            <person name="Rekha P.D."/>
            <person name="Raman K."/>
            <person name="Hugenholtz P."/>
            <person name="Venkateswaran K."/>
        </authorList>
    </citation>
    <scope>NUCLEOTIDE SEQUENCE [LARGE SCALE GENOMIC DNA]</scope>
    <source>
        <strain evidence="16 17">5B73C</strain>
    </source>
</reference>
<dbReference type="PANTHER" id="PTHR45528">
    <property type="entry name" value="SENSOR HISTIDINE KINASE CPXA"/>
    <property type="match status" value="1"/>
</dbReference>
<dbReference type="CDD" id="cd06225">
    <property type="entry name" value="HAMP"/>
    <property type="match status" value="1"/>
</dbReference>
<dbReference type="InterPro" id="IPR003661">
    <property type="entry name" value="HisK_dim/P_dom"/>
</dbReference>
<dbReference type="Proteomes" id="UP001281447">
    <property type="component" value="Unassembled WGS sequence"/>
</dbReference>
<evidence type="ECO:0000256" key="4">
    <source>
        <dbReference type="ARBA" id="ARBA00022475"/>
    </source>
</evidence>
<evidence type="ECO:0000313" key="17">
    <source>
        <dbReference type="Proteomes" id="UP001281447"/>
    </source>
</evidence>
<comment type="catalytic activity">
    <reaction evidence="1">
        <text>ATP + protein L-histidine = ADP + protein N-phospho-L-histidine.</text>
        <dbReference type="EC" id="2.7.13.3"/>
    </reaction>
</comment>
<evidence type="ECO:0000256" key="8">
    <source>
        <dbReference type="ARBA" id="ARBA00022741"/>
    </source>
</evidence>
<keyword evidence="13 14" id="KW-0472">Membrane</keyword>
<evidence type="ECO:0000256" key="9">
    <source>
        <dbReference type="ARBA" id="ARBA00022777"/>
    </source>
</evidence>
<evidence type="ECO:0000256" key="6">
    <source>
        <dbReference type="ARBA" id="ARBA00022679"/>
    </source>
</evidence>
<evidence type="ECO:0000256" key="10">
    <source>
        <dbReference type="ARBA" id="ARBA00022840"/>
    </source>
</evidence>
<evidence type="ECO:0000256" key="1">
    <source>
        <dbReference type="ARBA" id="ARBA00000085"/>
    </source>
</evidence>
<evidence type="ECO:0000256" key="13">
    <source>
        <dbReference type="ARBA" id="ARBA00023136"/>
    </source>
</evidence>
<keyword evidence="6" id="KW-0808">Transferase</keyword>
<dbReference type="CDD" id="cd00082">
    <property type="entry name" value="HisKA"/>
    <property type="match status" value="1"/>
</dbReference>
<keyword evidence="9" id="KW-0418">Kinase</keyword>
<dbReference type="InterPro" id="IPR036097">
    <property type="entry name" value="HisK_dim/P_sf"/>
</dbReference>
<dbReference type="Pfam" id="PF00512">
    <property type="entry name" value="HisKA"/>
    <property type="match status" value="1"/>
</dbReference>
<keyword evidence="11 14" id="KW-1133">Transmembrane helix</keyword>
<keyword evidence="10" id="KW-0067">ATP-binding</keyword>
<dbReference type="Gene3D" id="1.10.287.130">
    <property type="match status" value="1"/>
</dbReference>
<dbReference type="Gene3D" id="6.10.340.10">
    <property type="match status" value="1"/>
</dbReference>
<keyword evidence="5" id="KW-0597">Phosphoprotein</keyword>
<proteinExistence type="predicted"/>
<keyword evidence="4" id="KW-1003">Cell membrane</keyword>
<keyword evidence="17" id="KW-1185">Reference proteome</keyword>
<evidence type="ECO:0000256" key="11">
    <source>
        <dbReference type="ARBA" id="ARBA00022989"/>
    </source>
</evidence>
<dbReference type="InterPro" id="IPR050398">
    <property type="entry name" value="HssS/ArlS-like"/>
</dbReference>
<dbReference type="EC" id="2.7.13.3" evidence="3"/>
<sequence>MKFVRSFFPILFIGLILLFVLTNVILSTFVSRSILRPVRLLSEGAEKIRNGDLNFHMASKSPDELGTLVNSFDLMRGQLKESMELRDKYEFNRKEMVANISHDLKTPITSILGYVEGIQDGVAKSAQKQKRIFDNHPHQSTICESIN</sequence>
<keyword evidence="8" id="KW-0547">Nucleotide-binding</keyword>
<accession>A0ABU5C8L3</accession>
<feature type="domain" description="HAMP" evidence="15">
    <location>
        <begin position="32"/>
        <end position="84"/>
    </location>
</feature>
<evidence type="ECO:0000256" key="2">
    <source>
        <dbReference type="ARBA" id="ARBA00004651"/>
    </source>
</evidence>
<name>A0ABU5C8L3_9BACI</name>
<comment type="caution">
    <text evidence="16">The sequence shown here is derived from an EMBL/GenBank/DDBJ whole genome shotgun (WGS) entry which is preliminary data.</text>
</comment>
<evidence type="ECO:0000256" key="12">
    <source>
        <dbReference type="ARBA" id="ARBA00023012"/>
    </source>
</evidence>
<dbReference type="Pfam" id="PF00672">
    <property type="entry name" value="HAMP"/>
    <property type="match status" value="1"/>
</dbReference>
<evidence type="ECO:0000256" key="7">
    <source>
        <dbReference type="ARBA" id="ARBA00022692"/>
    </source>
</evidence>
<evidence type="ECO:0000256" key="3">
    <source>
        <dbReference type="ARBA" id="ARBA00012438"/>
    </source>
</evidence>
<organism evidence="16 17">
    <name type="scientific">Tigheibacillus halophilus</name>
    <dbReference type="NCBI Taxonomy" id="361280"/>
    <lineage>
        <taxon>Bacteria</taxon>
        <taxon>Bacillati</taxon>
        <taxon>Bacillota</taxon>
        <taxon>Bacilli</taxon>
        <taxon>Bacillales</taxon>
        <taxon>Bacillaceae</taxon>
        <taxon>Tigheibacillus</taxon>
    </lineage>
</organism>
<dbReference type="PROSITE" id="PS50885">
    <property type="entry name" value="HAMP"/>
    <property type="match status" value="1"/>
</dbReference>
<comment type="subcellular location">
    <subcellularLocation>
        <location evidence="2">Cell membrane</location>
        <topology evidence="2">Multi-pass membrane protein</topology>
    </subcellularLocation>
</comment>
<evidence type="ECO:0000313" key="16">
    <source>
        <dbReference type="EMBL" id="MDY0395663.1"/>
    </source>
</evidence>
<dbReference type="InterPro" id="IPR003660">
    <property type="entry name" value="HAMP_dom"/>
</dbReference>
<dbReference type="SUPFAM" id="SSF47384">
    <property type="entry name" value="Homodimeric domain of signal transducing histidine kinase"/>
    <property type="match status" value="1"/>
</dbReference>
<dbReference type="SMART" id="SM00304">
    <property type="entry name" value="HAMP"/>
    <property type="match status" value="1"/>
</dbReference>
<keyword evidence="7 14" id="KW-0812">Transmembrane</keyword>
<protein>
    <recommendedName>
        <fullName evidence="3">histidine kinase</fullName>
        <ecNumber evidence="3">2.7.13.3</ecNumber>
    </recommendedName>
</protein>
<evidence type="ECO:0000259" key="15">
    <source>
        <dbReference type="PROSITE" id="PS50885"/>
    </source>
</evidence>